<feature type="transmembrane region" description="Helical" evidence="7">
    <location>
        <begin position="72"/>
        <end position="88"/>
    </location>
</feature>
<dbReference type="GO" id="GO:0015212">
    <property type="term" value="F:cytidine transmembrane transporter activity"/>
    <property type="evidence" value="ECO:0007669"/>
    <property type="project" value="TreeGrafter"/>
</dbReference>
<organism evidence="8 9">
    <name type="scientific">Orbus hercynius</name>
    <dbReference type="NCBI Taxonomy" id="593135"/>
    <lineage>
        <taxon>Bacteria</taxon>
        <taxon>Pseudomonadati</taxon>
        <taxon>Pseudomonadota</taxon>
        <taxon>Gammaproteobacteria</taxon>
        <taxon>Orbales</taxon>
        <taxon>Orbaceae</taxon>
        <taxon>Orbus</taxon>
    </lineage>
</organism>
<comment type="caution">
    <text evidence="8">The sequence shown here is derived from an EMBL/GenBank/DDBJ whole genome shotgun (WGS) entry which is preliminary data.</text>
</comment>
<gene>
    <name evidence="8" type="ORF">DES39_0375</name>
</gene>
<evidence type="ECO:0000256" key="2">
    <source>
        <dbReference type="ARBA" id="ARBA00022448"/>
    </source>
</evidence>
<keyword evidence="2" id="KW-0813">Transport</keyword>
<evidence type="ECO:0000256" key="3">
    <source>
        <dbReference type="ARBA" id="ARBA00022475"/>
    </source>
</evidence>
<evidence type="ECO:0000256" key="1">
    <source>
        <dbReference type="ARBA" id="ARBA00004651"/>
    </source>
</evidence>
<dbReference type="PANTHER" id="PTHR23522:SF4">
    <property type="entry name" value="NUCLEOSIDE PERMEASE NUPG-RELATED"/>
    <property type="match status" value="1"/>
</dbReference>
<sequence>MFKLPRLLVMMFLQYFVQGAWNMVIGAVLAAYGLKEIVGSTYSVLGIATIISPLFIGMIADRFIASQKVMGVLHLLNAVVLFSLPNFIQSGNDSGFLAMIFIVGLLFYPTTALANSVSFRHIDGVKWFPIVRVFGTIGFMAVGFTMGSTFLDISKSTNSFLLAAGASVVYGLYCFTLPNTPPAAKNKKISIREILCLDALSLFKDKYFSIFMFATFILMIAKTAYSAYLPVYLPVLNIEPASMMQIATATEVIFMVCLAFLLGHFGFKKVILFGSISWIIRSLMLSQAAVSEHYMLYIVGALLLQGLCWDFFFTAGDIYVDKKAKPEIKAQAQGLRFIVSNGFGVFMAASVCGFINNRVVTEKAMPAAATQWQEFWIYPAVVAAVVTIGFWIFFNDKDVLIKPKEKI</sequence>
<dbReference type="InterPro" id="IPR036259">
    <property type="entry name" value="MFS_trans_sf"/>
</dbReference>
<dbReference type="GO" id="GO:0015213">
    <property type="term" value="F:uridine transmembrane transporter activity"/>
    <property type="evidence" value="ECO:0007669"/>
    <property type="project" value="TreeGrafter"/>
</dbReference>
<feature type="transmembrane region" description="Helical" evidence="7">
    <location>
        <begin position="12"/>
        <end position="34"/>
    </location>
</feature>
<evidence type="ECO:0000313" key="8">
    <source>
        <dbReference type="EMBL" id="RKS87158.1"/>
    </source>
</evidence>
<dbReference type="EMBL" id="RBWY01000001">
    <property type="protein sequence ID" value="RKS87158.1"/>
    <property type="molecule type" value="Genomic_DNA"/>
</dbReference>
<reference evidence="8 9" key="1">
    <citation type="submission" date="2018-10" db="EMBL/GenBank/DDBJ databases">
        <title>Genomic Encyclopedia of Type Strains, Phase IV (KMG-IV): sequencing the most valuable type-strain genomes for metagenomic binning, comparative biology and taxonomic classification.</title>
        <authorList>
            <person name="Goeker M."/>
        </authorList>
    </citation>
    <scope>NUCLEOTIDE SEQUENCE [LARGE SCALE GENOMIC DNA]</scope>
    <source>
        <strain evidence="8 9">DSM 22228</strain>
    </source>
</reference>
<evidence type="ECO:0000256" key="5">
    <source>
        <dbReference type="ARBA" id="ARBA00022989"/>
    </source>
</evidence>
<feature type="transmembrane region" description="Helical" evidence="7">
    <location>
        <begin position="127"/>
        <end position="147"/>
    </location>
</feature>
<feature type="transmembrane region" description="Helical" evidence="7">
    <location>
        <begin position="40"/>
        <end position="60"/>
    </location>
</feature>
<dbReference type="Gene3D" id="1.20.1250.20">
    <property type="entry name" value="MFS general substrate transporter like domains"/>
    <property type="match status" value="2"/>
</dbReference>
<keyword evidence="9" id="KW-1185">Reference proteome</keyword>
<evidence type="ECO:0000256" key="4">
    <source>
        <dbReference type="ARBA" id="ARBA00022692"/>
    </source>
</evidence>
<comment type="subcellular location">
    <subcellularLocation>
        <location evidence="1">Cell membrane</location>
        <topology evidence="1">Multi-pass membrane protein</topology>
    </subcellularLocation>
</comment>
<dbReference type="PANTHER" id="PTHR23522">
    <property type="entry name" value="BLL5896 PROTEIN"/>
    <property type="match status" value="1"/>
</dbReference>
<keyword evidence="4 7" id="KW-0812">Transmembrane</keyword>
<dbReference type="Proteomes" id="UP000278542">
    <property type="component" value="Unassembled WGS sequence"/>
</dbReference>
<evidence type="ECO:0000256" key="7">
    <source>
        <dbReference type="SAM" id="Phobius"/>
    </source>
</evidence>
<keyword evidence="5 7" id="KW-1133">Transmembrane helix</keyword>
<dbReference type="InterPro" id="IPR004740">
    <property type="entry name" value="Nuc_H_symport"/>
</dbReference>
<dbReference type="SUPFAM" id="SSF103473">
    <property type="entry name" value="MFS general substrate transporter"/>
    <property type="match status" value="1"/>
</dbReference>
<feature type="transmembrane region" description="Helical" evidence="7">
    <location>
        <begin position="159"/>
        <end position="178"/>
    </location>
</feature>
<protein>
    <submittedName>
        <fullName evidence="8">Nucleoside transporter</fullName>
    </submittedName>
</protein>
<evidence type="ECO:0000313" key="9">
    <source>
        <dbReference type="Proteomes" id="UP000278542"/>
    </source>
</evidence>
<dbReference type="OrthoDB" id="9783013at2"/>
<dbReference type="AlphaFoldDB" id="A0A495RK47"/>
<proteinExistence type="predicted"/>
<dbReference type="GO" id="GO:0005886">
    <property type="term" value="C:plasma membrane"/>
    <property type="evidence" value="ECO:0007669"/>
    <property type="project" value="UniProtKB-SubCell"/>
</dbReference>
<feature type="transmembrane region" description="Helical" evidence="7">
    <location>
        <begin position="243"/>
        <end position="263"/>
    </location>
</feature>
<feature type="transmembrane region" description="Helical" evidence="7">
    <location>
        <begin position="294"/>
        <end position="313"/>
    </location>
</feature>
<feature type="transmembrane region" description="Helical" evidence="7">
    <location>
        <begin position="376"/>
        <end position="394"/>
    </location>
</feature>
<accession>A0A495RK47</accession>
<feature type="transmembrane region" description="Helical" evidence="7">
    <location>
        <begin position="334"/>
        <end position="356"/>
    </location>
</feature>
<feature type="transmembrane region" description="Helical" evidence="7">
    <location>
        <begin position="207"/>
        <end position="231"/>
    </location>
</feature>
<dbReference type="RefSeq" id="WP_121144070.1">
    <property type="nucleotide sequence ID" value="NZ_RBWY01000001.1"/>
</dbReference>
<evidence type="ECO:0000256" key="6">
    <source>
        <dbReference type="ARBA" id="ARBA00023136"/>
    </source>
</evidence>
<feature type="transmembrane region" description="Helical" evidence="7">
    <location>
        <begin position="94"/>
        <end position="115"/>
    </location>
</feature>
<keyword evidence="6 7" id="KW-0472">Membrane</keyword>
<keyword evidence="3" id="KW-1003">Cell membrane</keyword>
<name>A0A495RK47_9GAMM</name>
<dbReference type="Pfam" id="PF03825">
    <property type="entry name" value="Nuc_H_symport"/>
    <property type="match status" value="1"/>
</dbReference>